<gene>
    <name evidence="15" type="primary">argG</name>
    <name evidence="15" type="ORF">SNEC2469_LOCUS109</name>
</gene>
<dbReference type="PROSITE" id="PS51123">
    <property type="entry name" value="OMPA_2"/>
    <property type="match status" value="1"/>
</dbReference>
<dbReference type="InterPro" id="IPR018187">
    <property type="entry name" value="Asp/Glu_racemase_AS_1"/>
</dbReference>
<dbReference type="Pfam" id="PF18393">
    <property type="entry name" value="MotY_N"/>
    <property type="match status" value="1"/>
</dbReference>
<keyword evidence="8" id="KW-0436">Ligase</keyword>
<dbReference type="InterPro" id="IPR024074">
    <property type="entry name" value="AS_cat/multimer_dom_body"/>
</dbReference>
<evidence type="ECO:0000256" key="10">
    <source>
        <dbReference type="ARBA" id="ARBA00022741"/>
    </source>
</evidence>
<dbReference type="NCBIfam" id="TIGR00067">
    <property type="entry name" value="glut_race"/>
    <property type="match status" value="1"/>
</dbReference>
<dbReference type="InterPro" id="IPR048268">
    <property type="entry name" value="Arginosuc_syn_C"/>
</dbReference>
<dbReference type="InterPro" id="IPR018223">
    <property type="entry name" value="Arginosuc_synth_CS"/>
</dbReference>
<evidence type="ECO:0000256" key="6">
    <source>
        <dbReference type="ARBA" id="ARBA00013090"/>
    </source>
</evidence>
<dbReference type="HAMAP" id="MF_00005">
    <property type="entry name" value="Arg_succ_synth_type1"/>
    <property type="match status" value="1"/>
</dbReference>
<dbReference type="InterPro" id="IPR006664">
    <property type="entry name" value="OMP_bac"/>
</dbReference>
<evidence type="ECO:0000256" key="12">
    <source>
        <dbReference type="ARBA" id="ARBA00023136"/>
    </source>
</evidence>
<dbReference type="Pfam" id="PF00691">
    <property type="entry name" value="OmpA"/>
    <property type="match status" value="1"/>
</dbReference>
<dbReference type="Gene3D" id="3.90.1260.10">
    <property type="entry name" value="Argininosuccinate synthetase, chain A, domain 2"/>
    <property type="match status" value="1"/>
</dbReference>
<dbReference type="FunFam" id="3.90.1260.10:FF:000007">
    <property type="entry name" value="Argininosuccinate synthase"/>
    <property type="match status" value="1"/>
</dbReference>
<dbReference type="CDD" id="cd01999">
    <property type="entry name" value="ASS"/>
    <property type="match status" value="1"/>
</dbReference>
<comment type="subcellular location">
    <subcellularLocation>
        <location evidence="2">Membrane</location>
    </subcellularLocation>
</comment>
<keyword evidence="7" id="KW-0055">Arginine biosynthesis</keyword>
<dbReference type="InterPro" id="IPR001518">
    <property type="entry name" value="Arginosuc_synth"/>
</dbReference>
<evidence type="ECO:0000256" key="7">
    <source>
        <dbReference type="ARBA" id="ARBA00022571"/>
    </source>
</evidence>
<dbReference type="PROSITE" id="PS00564">
    <property type="entry name" value="ARGININOSUCCIN_SYN_1"/>
    <property type="match status" value="1"/>
</dbReference>
<keyword evidence="10" id="KW-0547">Nucleotide-binding</keyword>
<dbReference type="Gene3D" id="1.20.5.470">
    <property type="entry name" value="Single helix bin"/>
    <property type="match status" value="1"/>
</dbReference>
<evidence type="ECO:0000256" key="13">
    <source>
        <dbReference type="ARBA" id="ARBA00029916"/>
    </source>
</evidence>
<dbReference type="GO" id="GO:0016020">
    <property type="term" value="C:membrane"/>
    <property type="evidence" value="ECO:0007669"/>
    <property type="project" value="UniProtKB-SubCell"/>
</dbReference>
<evidence type="ECO:0000313" key="16">
    <source>
        <dbReference type="Proteomes" id="UP000601435"/>
    </source>
</evidence>
<dbReference type="InterPro" id="IPR004391">
    <property type="entry name" value="Glu_race"/>
</dbReference>
<dbReference type="Gene3D" id="3.40.50.1860">
    <property type="match status" value="2"/>
</dbReference>
<dbReference type="InterPro" id="IPR041544">
    <property type="entry name" value="MotY_N"/>
</dbReference>
<evidence type="ECO:0000256" key="4">
    <source>
        <dbReference type="ARBA" id="ARBA00011881"/>
    </source>
</evidence>
<dbReference type="InterPro" id="IPR036737">
    <property type="entry name" value="OmpA-like_sf"/>
</dbReference>
<keyword evidence="12" id="KW-0472">Membrane</keyword>
<evidence type="ECO:0000256" key="8">
    <source>
        <dbReference type="ARBA" id="ARBA00022598"/>
    </source>
</evidence>
<dbReference type="InterPro" id="IPR014729">
    <property type="entry name" value="Rossmann-like_a/b/a_fold"/>
</dbReference>
<sequence length="1008" mass="110013">MHKAGALSVRSYAPSWHPEAPARQALGRMTHIEGGGAVARTALASDMLLALQQGLHLELAGTAWFNDGSEVSIELAAINMRSEFASFLACAQTNIKVAWHTLSRTRITYDVAQHQLNDNGRRQLRALAQYVLQDPAVDKVFVDGHTDNNGSDLANLKLAEARATEVATYLQNQGLRAEQVVVRFHGAAYPVADNKTAQGRAQNRRTTVRLEHCAPIFNGYVHVADKMKIVLAYSGGLDTSVICRWLQETYNAEVVTFTADIGQGEEVEPARAKAKAMGVKEIFIEDLTEDFVANYVYPMFRANTVYEGEYLLGTSIARPLITRRLVEIARQTGAQAVAHGATGKGNDQVRFEMGAYALDPDIKVIAPWRDWDLNSREALMDFCEKHQIPVDYQRGANKSPYSMDANLLHISYEGGGLEDPAAPADEDMWRWTVAPEDAPDEPEWLEIEYERGDPIALNGQALTPGAMLRTLNELGGKHGVGRSDLVENRYVGMKSRGCYETPGGTILLKSHRAIESITLDREVAHLKDEMMPRYANMIYNGYWWSPERKVLQALIDESQIPVNGNVSLKLYKGSVSVVGRSSQSDSLYDADVVTFEDDQGAYNQADAGGFIKLNALTVVIRSQLDHQQAEAWQAKLAQFGAICRIKDLSPKGKSVHYKEGKDAEQTLRDITAAHLECPRCGHMQLDSSHCARCGVDLEQAFKLKRKEDLLIEKKLRELRAKKEVSPGQAPRAAAQGVFDSGMGGLTVLAALRKHLPAENFVYLGDTARLPYGTKSPATVTRYASAAATTLVDRGVKALVIACNTASAFALQALQKQFAPLPVFGVVEPGAQAAALAARQAADGSGVLVLATESTINGGAYQRALMTMLAGQPVYGRACPLWVTLAEQGPVDRQFVQTVLAHSLRGFTISGPSTVLLGCTHFPVFQPLLQTLFDEVTASGERDGAVIIVDSADTTARWVVNQLHTQDLVLPTHARGEVEYLATDGVPRFKSVGGYFLGSPIDAVELVDL</sequence>
<dbReference type="GO" id="GO:0005737">
    <property type="term" value="C:cytoplasm"/>
    <property type="evidence" value="ECO:0007669"/>
    <property type="project" value="TreeGrafter"/>
</dbReference>
<dbReference type="FunFam" id="3.40.50.620:FF:000019">
    <property type="entry name" value="Argininosuccinate synthase"/>
    <property type="match status" value="1"/>
</dbReference>
<dbReference type="GO" id="GO:0006526">
    <property type="term" value="P:L-arginine biosynthetic process"/>
    <property type="evidence" value="ECO:0007669"/>
    <property type="project" value="UniProtKB-UniPathway"/>
</dbReference>
<dbReference type="InterPro" id="IPR001920">
    <property type="entry name" value="Asp/Glu_race"/>
</dbReference>
<keyword evidence="16" id="KW-1185">Reference proteome</keyword>
<dbReference type="SUPFAM" id="SSF53681">
    <property type="entry name" value="Aspartate/glutamate racemase"/>
    <property type="match status" value="2"/>
</dbReference>
<comment type="subunit">
    <text evidence="4">Homotetramer.</text>
</comment>
<dbReference type="EC" id="6.3.4.5" evidence="5"/>
<comment type="catalytic activity">
    <reaction evidence="1">
        <text>L-glutamate = D-glutamate</text>
        <dbReference type="Rhea" id="RHEA:12813"/>
        <dbReference type="ChEBI" id="CHEBI:29985"/>
        <dbReference type="ChEBI" id="CHEBI:29986"/>
        <dbReference type="EC" id="5.1.1.3"/>
    </reaction>
</comment>
<evidence type="ECO:0000256" key="3">
    <source>
        <dbReference type="ARBA" id="ARBA00004967"/>
    </source>
</evidence>
<name>A0A812INZ4_9DINO</name>
<dbReference type="Gene3D" id="3.40.50.620">
    <property type="entry name" value="HUPs"/>
    <property type="match status" value="1"/>
</dbReference>
<dbReference type="GO" id="GO:0008881">
    <property type="term" value="F:glutamate racemase activity"/>
    <property type="evidence" value="ECO:0007669"/>
    <property type="project" value="UniProtKB-EC"/>
</dbReference>
<feature type="domain" description="OmpA-like" evidence="14">
    <location>
        <begin position="97"/>
        <end position="214"/>
    </location>
</feature>
<dbReference type="CDD" id="cd07185">
    <property type="entry name" value="OmpA_C-like"/>
    <property type="match status" value="1"/>
</dbReference>
<protein>
    <recommendedName>
        <fullName evidence="13">Citrulline--aspartate ligase</fullName>
        <ecNumber evidence="6">5.1.1.3</ecNumber>
        <ecNumber evidence="5">6.3.4.5</ecNumber>
    </recommendedName>
</protein>
<dbReference type="Proteomes" id="UP000601435">
    <property type="component" value="Unassembled WGS sequence"/>
</dbReference>
<dbReference type="PROSITE" id="PS00565">
    <property type="entry name" value="ARGININOSUCCIN_SYN_2"/>
    <property type="match status" value="1"/>
</dbReference>
<dbReference type="PRINTS" id="PR01021">
    <property type="entry name" value="OMPADOMAIN"/>
</dbReference>
<comment type="caution">
    <text evidence="15">The sequence shown here is derived from an EMBL/GenBank/DDBJ whole genome shotgun (WGS) entry which is preliminary data.</text>
</comment>
<dbReference type="NCBIfam" id="TIGR00032">
    <property type="entry name" value="argG"/>
    <property type="match status" value="1"/>
</dbReference>
<evidence type="ECO:0000256" key="11">
    <source>
        <dbReference type="ARBA" id="ARBA00022840"/>
    </source>
</evidence>
<dbReference type="EC" id="5.1.1.3" evidence="6"/>
<evidence type="ECO:0000259" key="14">
    <source>
        <dbReference type="PROSITE" id="PS51123"/>
    </source>
</evidence>
<dbReference type="PANTHER" id="PTHR11587:SF2">
    <property type="entry name" value="ARGININOSUCCINATE SYNTHASE"/>
    <property type="match status" value="1"/>
</dbReference>
<accession>A0A812INZ4</accession>
<organism evidence="15 16">
    <name type="scientific">Symbiodinium necroappetens</name>
    <dbReference type="NCBI Taxonomy" id="1628268"/>
    <lineage>
        <taxon>Eukaryota</taxon>
        <taxon>Sar</taxon>
        <taxon>Alveolata</taxon>
        <taxon>Dinophyceae</taxon>
        <taxon>Suessiales</taxon>
        <taxon>Symbiodiniaceae</taxon>
        <taxon>Symbiodinium</taxon>
    </lineage>
</organism>
<dbReference type="InterPro" id="IPR048267">
    <property type="entry name" value="Arginosuc_syn_N"/>
</dbReference>
<evidence type="ECO:0000256" key="5">
    <source>
        <dbReference type="ARBA" id="ARBA00012286"/>
    </source>
</evidence>
<proteinExistence type="inferred from homology"/>
<evidence type="ECO:0000256" key="9">
    <source>
        <dbReference type="ARBA" id="ARBA00022605"/>
    </source>
</evidence>
<dbReference type="GO" id="GO:0000050">
    <property type="term" value="P:urea cycle"/>
    <property type="evidence" value="ECO:0007669"/>
    <property type="project" value="TreeGrafter"/>
</dbReference>
<dbReference type="OrthoDB" id="1688907at2759"/>
<evidence type="ECO:0000256" key="1">
    <source>
        <dbReference type="ARBA" id="ARBA00001602"/>
    </source>
</evidence>
<keyword evidence="9" id="KW-0028">Amino-acid biosynthesis</keyword>
<dbReference type="SUPFAM" id="SSF69864">
    <property type="entry name" value="Argininosuccinate synthetase, C-terminal domain"/>
    <property type="match status" value="1"/>
</dbReference>
<dbReference type="Gene3D" id="3.30.1330.60">
    <property type="entry name" value="OmpA-like domain"/>
    <property type="match status" value="1"/>
</dbReference>
<dbReference type="InterPro" id="IPR023434">
    <property type="entry name" value="Arginosuc_synth_type_1_subfam"/>
</dbReference>
<dbReference type="SUPFAM" id="SSF52402">
    <property type="entry name" value="Adenine nucleotide alpha hydrolases-like"/>
    <property type="match status" value="1"/>
</dbReference>
<dbReference type="PRINTS" id="PR01023">
    <property type="entry name" value="NAFLGMOTY"/>
</dbReference>
<dbReference type="Gene3D" id="2.60.40.2540">
    <property type="match status" value="1"/>
</dbReference>
<dbReference type="Pfam" id="PF01177">
    <property type="entry name" value="Asp_Glu_race"/>
    <property type="match status" value="1"/>
</dbReference>
<dbReference type="GO" id="GO:0000053">
    <property type="term" value="P:argininosuccinate metabolic process"/>
    <property type="evidence" value="ECO:0007669"/>
    <property type="project" value="TreeGrafter"/>
</dbReference>
<dbReference type="Pfam" id="PF00764">
    <property type="entry name" value="Arginosuc_synth"/>
    <property type="match status" value="1"/>
</dbReference>
<evidence type="ECO:0000313" key="15">
    <source>
        <dbReference type="EMBL" id="CAE7149330.1"/>
    </source>
</evidence>
<dbReference type="NCBIfam" id="NF001770">
    <property type="entry name" value="PRK00509.1"/>
    <property type="match status" value="1"/>
</dbReference>
<dbReference type="GO" id="GO:0005524">
    <property type="term" value="F:ATP binding"/>
    <property type="evidence" value="ECO:0007669"/>
    <property type="project" value="UniProtKB-KW"/>
</dbReference>
<comment type="pathway">
    <text evidence="3">Amino-acid biosynthesis; L-arginine biosynthesis; L-arginine from L-ornithine and carbamoyl phosphate: step 2/3.</text>
</comment>
<dbReference type="AlphaFoldDB" id="A0A812INZ4"/>
<dbReference type="SUPFAM" id="SSF103088">
    <property type="entry name" value="OmpA-like"/>
    <property type="match status" value="1"/>
</dbReference>
<dbReference type="PROSITE" id="PS00923">
    <property type="entry name" value="ASP_GLU_RACEMASE_1"/>
    <property type="match status" value="1"/>
</dbReference>
<dbReference type="InterPro" id="IPR015942">
    <property type="entry name" value="Asp/Glu/hydantoin_racemase"/>
</dbReference>
<dbReference type="PANTHER" id="PTHR11587">
    <property type="entry name" value="ARGININOSUCCINATE SYNTHASE"/>
    <property type="match status" value="1"/>
</dbReference>
<dbReference type="GO" id="GO:0004055">
    <property type="term" value="F:argininosuccinate synthase activity"/>
    <property type="evidence" value="ECO:0007669"/>
    <property type="project" value="UniProtKB-EC"/>
</dbReference>
<dbReference type="UniPathway" id="UPA00068">
    <property type="reaction ID" value="UER00113"/>
</dbReference>
<dbReference type="HAMAP" id="MF_00258">
    <property type="entry name" value="Glu_racemase"/>
    <property type="match status" value="1"/>
</dbReference>
<dbReference type="InterPro" id="IPR006665">
    <property type="entry name" value="OmpA-like"/>
</dbReference>
<keyword evidence="11" id="KW-0067">ATP-binding</keyword>
<evidence type="ECO:0000256" key="2">
    <source>
        <dbReference type="ARBA" id="ARBA00004370"/>
    </source>
</evidence>
<reference evidence="15" key="1">
    <citation type="submission" date="2021-02" db="EMBL/GenBank/DDBJ databases">
        <authorList>
            <person name="Dougan E. K."/>
            <person name="Rhodes N."/>
            <person name="Thang M."/>
            <person name="Chan C."/>
        </authorList>
    </citation>
    <scope>NUCLEOTIDE SEQUENCE</scope>
</reference>
<dbReference type="EMBL" id="CAJNJA010000001">
    <property type="protein sequence ID" value="CAE7149330.1"/>
    <property type="molecule type" value="Genomic_DNA"/>
</dbReference>
<dbReference type="Pfam" id="PF20979">
    <property type="entry name" value="Arginosuc_syn_C"/>
    <property type="match status" value="1"/>
</dbReference>